<proteinExistence type="predicted"/>
<dbReference type="SMART" id="SM00108">
    <property type="entry name" value="B_lectin"/>
    <property type="match status" value="1"/>
</dbReference>
<keyword evidence="4" id="KW-1185">Reference proteome</keyword>
<dbReference type="RefSeq" id="WP_116415910.1">
    <property type="nucleotide sequence ID" value="NZ_NBWZ01000001.1"/>
</dbReference>
<comment type="caution">
    <text evidence="3">The sequence shown here is derived from an EMBL/GenBank/DDBJ whole genome shotgun (WGS) entry which is preliminary data.</text>
</comment>
<organism evidence="3 4">
    <name type="scientific">Subtercola boreus</name>
    <dbReference type="NCBI Taxonomy" id="120213"/>
    <lineage>
        <taxon>Bacteria</taxon>
        <taxon>Bacillati</taxon>
        <taxon>Actinomycetota</taxon>
        <taxon>Actinomycetes</taxon>
        <taxon>Micrococcales</taxon>
        <taxon>Microbacteriaceae</taxon>
        <taxon>Subtercola</taxon>
    </lineage>
</organism>
<dbReference type="AlphaFoldDB" id="A0A3E0VKW9"/>
<dbReference type="OrthoDB" id="516973at2"/>
<name>A0A3E0VKW9_9MICO</name>
<evidence type="ECO:0000259" key="2">
    <source>
        <dbReference type="PROSITE" id="PS50927"/>
    </source>
</evidence>
<feature type="chain" id="PRO_5017706903" description="Bulb-type lectin domain-containing protein" evidence="1">
    <location>
        <begin position="31"/>
        <end position="155"/>
    </location>
</feature>
<protein>
    <recommendedName>
        <fullName evidence="2">Bulb-type lectin domain-containing protein</fullName>
    </recommendedName>
</protein>
<feature type="signal peptide" evidence="1">
    <location>
        <begin position="1"/>
        <end position="30"/>
    </location>
</feature>
<keyword evidence="1" id="KW-0732">Signal</keyword>
<dbReference type="PROSITE" id="PS50927">
    <property type="entry name" value="BULB_LECTIN"/>
    <property type="match status" value="1"/>
</dbReference>
<evidence type="ECO:0000313" key="4">
    <source>
        <dbReference type="Proteomes" id="UP000256486"/>
    </source>
</evidence>
<dbReference type="Proteomes" id="UP000256486">
    <property type="component" value="Unassembled WGS sequence"/>
</dbReference>
<feature type="domain" description="Bulb-type lectin" evidence="2">
    <location>
        <begin position="1"/>
        <end position="117"/>
    </location>
</feature>
<reference evidence="3 4" key="1">
    <citation type="submission" date="2017-04" db="EMBL/GenBank/DDBJ databases">
        <title>Comparative genome analysis of Subtercola boreus.</title>
        <authorList>
            <person name="Cho Y.-J."/>
            <person name="Cho A."/>
            <person name="Kim O.-S."/>
            <person name="Lee J.-I."/>
        </authorList>
    </citation>
    <scope>NUCLEOTIDE SEQUENCE [LARGE SCALE GENOMIC DNA]</scope>
    <source>
        <strain evidence="3 4">K300</strain>
    </source>
</reference>
<dbReference type="InterPro" id="IPR036426">
    <property type="entry name" value="Bulb-type_lectin_dom_sf"/>
</dbReference>
<dbReference type="InterPro" id="IPR001480">
    <property type="entry name" value="Bulb-type_lectin_dom"/>
</dbReference>
<dbReference type="Gene3D" id="2.90.10.10">
    <property type="entry name" value="Bulb-type lectin domain"/>
    <property type="match status" value="1"/>
</dbReference>
<dbReference type="SUPFAM" id="SSF51110">
    <property type="entry name" value="alpha-D-mannose-specific plant lectins"/>
    <property type="match status" value="1"/>
</dbReference>
<sequence length="155" mass="16896">MKTKRRALLAAPLVSLVLLAPAVLPQAADAATFTNGQYSWSATSGYSEFTPGDFTLESGDSKLVFQTDGNLVLYNWDGKPRWQSGTYGRHAAKVSFQSDGNVVVYRADNVPLWSSGHGFSGRSGKWIMQLTAVETPAFATELNSETGSRSFWRIP</sequence>
<accession>A0A3E0VKW9</accession>
<gene>
    <name evidence="3" type="ORF">B7R54_15975</name>
</gene>
<evidence type="ECO:0000256" key="1">
    <source>
        <dbReference type="SAM" id="SignalP"/>
    </source>
</evidence>
<evidence type="ECO:0000313" key="3">
    <source>
        <dbReference type="EMBL" id="RFA10536.1"/>
    </source>
</evidence>
<dbReference type="EMBL" id="NBWZ01000001">
    <property type="protein sequence ID" value="RFA10536.1"/>
    <property type="molecule type" value="Genomic_DNA"/>
</dbReference>